<keyword evidence="2" id="KW-1185">Reference proteome</keyword>
<sequence>MELSTENGEVRMRKREICCGYAHALPLPWLSQLSSSFRKHDRSHIMKLYYGQDIDSISGSETWGKLIVEIFSFLTSV</sequence>
<accession>A0AA86RWW3</accession>
<name>A0AA86RWW3_9FABA</name>
<dbReference type="Proteomes" id="UP001189624">
    <property type="component" value="Chromosome 1"/>
</dbReference>
<evidence type="ECO:0000313" key="2">
    <source>
        <dbReference type="Proteomes" id="UP001189624"/>
    </source>
</evidence>
<protein>
    <submittedName>
        <fullName evidence="1">Uncharacterized protein</fullName>
    </submittedName>
</protein>
<evidence type="ECO:0000313" key="1">
    <source>
        <dbReference type="EMBL" id="CAJ1873447.1"/>
    </source>
</evidence>
<dbReference type="EMBL" id="OY731398">
    <property type="protein sequence ID" value="CAJ1873447.1"/>
    <property type="molecule type" value="Genomic_DNA"/>
</dbReference>
<dbReference type="AlphaFoldDB" id="A0AA86RWW3"/>
<gene>
    <name evidence="1" type="ORF">AYBTSS11_LOCUS2488</name>
</gene>
<reference evidence="1" key="1">
    <citation type="submission" date="2023-10" db="EMBL/GenBank/DDBJ databases">
        <authorList>
            <person name="Domelevo Entfellner J.-B."/>
        </authorList>
    </citation>
    <scope>NUCLEOTIDE SEQUENCE</scope>
</reference>
<dbReference type="Gramene" id="rna-AYBTSS11_LOCUS2488">
    <property type="protein sequence ID" value="CAJ1873447.1"/>
    <property type="gene ID" value="gene-AYBTSS11_LOCUS2488"/>
</dbReference>
<proteinExistence type="predicted"/>
<organism evidence="1 2">
    <name type="scientific">Sphenostylis stenocarpa</name>
    <dbReference type="NCBI Taxonomy" id="92480"/>
    <lineage>
        <taxon>Eukaryota</taxon>
        <taxon>Viridiplantae</taxon>
        <taxon>Streptophyta</taxon>
        <taxon>Embryophyta</taxon>
        <taxon>Tracheophyta</taxon>
        <taxon>Spermatophyta</taxon>
        <taxon>Magnoliopsida</taxon>
        <taxon>eudicotyledons</taxon>
        <taxon>Gunneridae</taxon>
        <taxon>Pentapetalae</taxon>
        <taxon>rosids</taxon>
        <taxon>fabids</taxon>
        <taxon>Fabales</taxon>
        <taxon>Fabaceae</taxon>
        <taxon>Papilionoideae</taxon>
        <taxon>50 kb inversion clade</taxon>
        <taxon>NPAAA clade</taxon>
        <taxon>indigoferoid/millettioid clade</taxon>
        <taxon>Phaseoleae</taxon>
        <taxon>Sphenostylis</taxon>
    </lineage>
</organism>